<accession>A0A6H5IQJ4</accession>
<dbReference type="Proteomes" id="UP000479190">
    <property type="component" value="Unassembled WGS sequence"/>
</dbReference>
<proteinExistence type="predicted"/>
<gene>
    <name evidence="1" type="ORF">TBRA_LOCUS10850</name>
</gene>
<evidence type="ECO:0000313" key="1">
    <source>
        <dbReference type="EMBL" id="CAB0039091.1"/>
    </source>
</evidence>
<sequence length="62" mass="6983">MRVLQLNLNHCKAAQDLLSQTMVKQRINVAVVCDQYQNLDPPYTRLADANSQAAIWVQGDLV</sequence>
<organism evidence="1 2">
    <name type="scientific">Trichogramma brassicae</name>
    <dbReference type="NCBI Taxonomy" id="86971"/>
    <lineage>
        <taxon>Eukaryota</taxon>
        <taxon>Metazoa</taxon>
        <taxon>Ecdysozoa</taxon>
        <taxon>Arthropoda</taxon>
        <taxon>Hexapoda</taxon>
        <taxon>Insecta</taxon>
        <taxon>Pterygota</taxon>
        <taxon>Neoptera</taxon>
        <taxon>Endopterygota</taxon>
        <taxon>Hymenoptera</taxon>
        <taxon>Apocrita</taxon>
        <taxon>Proctotrupomorpha</taxon>
        <taxon>Chalcidoidea</taxon>
        <taxon>Trichogrammatidae</taxon>
        <taxon>Trichogramma</taxon>
    </lineage>
</organism>
<name>A0A6H5IQJ4_9HYME</name>
<dbReference type="EMBL" id="CADCXV010000939">
    <property type="protein sequence ID" value="CAB0039091.1"/>
    <property type="molecule type" value="Genomic_DNA"/>
</dbReference>
<dbReference type="OrthoDB" id="7554057at2759"/>
<keyword evidence="2" id="KW-1185">Reference proteome</keyword>
<protein>
    <submittedName>
        <fullName evidence="1">Uncharacterized protein</fullName>
    </submittedName>
</protein>
<evidence type="ECO:0000313" key="2">
    <source>
        <dbReference type="Proteomes" id="UP000479190"/>
    </source>
</evidence>
<dbReference type="SUPFAM" id="SSF56219">
    <property type="entry name" value="DNase I-like"/>
    <property type="match status" value="1"/>
</dbReference>
<dbReference type="AlphaFoldDB" id="A0A6H5IQJ4"/>
<dbReference type="InterPro" id="IPR036691">
    <property type="entry name" value="Endo/exonu/phosph_ase_sf"/>
</dbReference>
<reference evidence="1 2" key="1">
    <citation type="submission" date="2020-02" db="EMBL/GenBank/DDBJ databases">
        <authorList>
            <person name="Ferguson B K."/>
        </authorList>
    </citation>
    <scope>NUCLEOTIDE SEQUENCE [LARGE SCALE GENOMIC DNA]</scope>
</reference>